<reference evidence="3" key="1">
    <citation type="submission" date="2018-11" db="EMBL/GenBank/DDBJ databases">
        <authorList>
            <person name="Grassa J C."/>
        </authorList>
    </citation>
    <scope>NUCLEOTIDE SEQUENCE [LARGE SCALE GENOMIC DNA]</scope>
</reference>
<keyword evidence="2" id="KW-1133">Transmembrane helix</keyword>
<dbReference type="Proteomes" id="UP000596661">
    <property type="component" value="Chromosome 6"/>
</dbReference>
<evidence type="ECO:0000313" key="3">
    <source>
        <dbReference type="EnsemblPlants" id="cds.evm.model.06.1303"/>
    </source>
</evidence>
<organism evidence="3 4">
    <name type="scientific">Cannabis sativa</name>
    <name type="common">Hemp</name>
    <name type="synonym">Marijuana</name>
    <dbReference type="NCBI Taxonomy" id="3483"/>
    <lineage>
        <taxon>Eukaryota</taxon>
        <taxon>Viridiplantae</taxon>
        <taxon>Streptophyta</taxon>
        <taxon>Embryophyta</taxon>
        <taxon>Tracheophyta</taxon>
        <taxon>Spermatophyta</taxon>
        <taxon>Magnoliopsida</taxon>
        <taxon>eudicotyledons</taxon>
        <taxon>Gunneridae</taxon>
        <taxon>Pentapetalae</taxon>
        <taxon>rosids</taxon>
        <taxon>fabids</taxon>
        <taxon>Rosales</taxon>
        <taxon>Cannabaceae</taxon>
        <taxon>Cannabis</taxon>
    </lineage>
</organism>
<sequence length="211" mass="22053">MAPRTRNSIVAASVTESSPPPTAISGNDFSSIEATVADVVAPPPSPPTAPFLTDTIRAPPPTSDPPTSGVFGSGYVVDLPTCGTIGQPSTTLIGSNSAPTSSFLASPLHTPLSPFFAPIPTVQQTASLSTGIPPQHQPPPSALHPSTTPLFLVVIFLILDIKAMCLLMITLCLLLTTTFLVPFLIDLPMMNILCIISELEITQITSLLHFS</sequence>
<dbReference type="AlphaFoldDB" id="A0A803PTX0"/>
<name>A0A803PTX0_CANSA</name>
<evidence type="ECO:0000256" key="1">
    <source>
        <dbReference type="SAM" id="MobiDB-lite"/>
    </source>
</evidence>
<accession>A0A803PTX0</accession>
<reference evidence="3" key="2">
    <citation type="submission" date="2021-03" db="UniProtKB">
        <authorList>
            <consortium name="EnsemblPlants"/>
        </authorList>
    </citation>
    <scope>IDENTIFICATION</scope>
</reference>
<keyword evidence="2" id="KW-0472">Membrane</keyword>
<keyword evidence="2" id="KW-0812">Transmembrane</keyword>
<feature type="region of interest" description="Disordered" evidence="1">
    <location>
        <begin position="1"/>
        <end position="28"/>
    </location>
</feature>
<protein>
    <submittedName>
        <fullName evidence="3">Uncharacterized protein</fullName>
    </submittedName>
</protein>
<evidence type="ECO:0000256" key="2">
    <source>
        <dbReference type="SAM" id="Phobius"/>
    </source>
</evidence>
<evidence type="ECO:0000313" key="4">
    <source>
        <dbReference type="Proteomes" id="UP000596661"/>
    </source>
</evidence>
<keyword evidence="4" id="KW-1185">Reference proteome</keyword>
<feature type="compositionally biased region" description="Polar residues" evidence="1">
    <location>
        <begin position="1"/>
        <end position="17"/>
    </location>
</feature>
<dbReference type="Gramene" id="evm.model.06.1303">
    <property type="protein sequence ID" value="cds.evm.model.06.1303"/>
    <property type="gene ID" value="evm.TU.06.1303"/>
</dbReference>
<dbReference type="EnsemblPlants" id="evm.model.06.1303">
    <property type="protein sequence ID" value="cds.evm.model.06.1303"/>
    <property type="gene ID" value="evm.TU.06.1303"/>
</dbReference>
<feature type="transmembrane region" description="Helical" evidence="2">
    <location>
        <begin position="166"/>
        <end position="185"/>
    </location>
</feature>
<dbReference type="EMBL" id="UZAU01000599">
    <property type="status" value="NOT_ANNOTATED_CDS"/>
    <property type="molecule type" value="Genomic_DNA"/>
</dbReference>
<proteinExistence type="predicted"/>